<keyword evidence="1" id="KW-0472">Membrane</keyword>
<feature type="transmembrane region" description="Helical" evidence="1">
    <location>
        <begin position="12"/>
        <end position="34"/>
    </location>
</feature>
<evidence type="ECO:0000313" key="4">
    <source>
        <dbReference type="Proteomes" id="UP000010798"/>
    </source>
</evidence>
<evidence type="ECO:0000256" key="1">
    <source>
        <dbReference type="SAM" id="Phobius"/>
    </source>
</evidence>
<protein>
    <submittedName>
        <fullName evidence="3">Flp pilus assembly protein TadG</fullName>
    </submittedName>
</protein>
<dbReference type="HOGENOM" id="CLU_508883_0_0_0"/>
<evidence type="ECO:0000313" key="3">
    <source>
        <dbReference type="EMBL" id="AGA30982.1"/>
    </source>
</evidence>
<dbReference type="Proteomes" id="UP000010798">
    <property type="component" value="Chromosome"/>
</dbReference>
<accession>L0DNZ7</accession>
<dbReference type="AlphaFoldDB" id="L0DNZ7"/>
<gene>
    <name evidence="3" type="ordered locus">Sinac_6926</name>
</gene>
<dbReference type="KEGG" id="saci:Sinac_6926"/>
<organism evidence="3 4">
    <name type="scientific">Singulisphaera acidiphila (strain ATCC BAA-1392 / DSM 18658 / VKM B-2454 / MOB10)</name>
    <dbReference type="NCBI Taxonomy" id="886293"/>
    <lineage>
        <taxon>Bacteria</taxon>
        <taxon>Pseudomonadati</taxon>
        <taxon>Planctomycetota</taxon>
        <taxon>Planctomycetia</taxon>
        <taxon>Isosphaerales</taxon>
        <taxon>Isosphaeraceae</taxon>
        <taxon>Singulisphaera</taxon>
    </lineage>
</organism>
<evidence type="ECO:0000259" key="2">
    <source>
        <dbReference type="Pfam" id="PF13400"/>
    </source>
</evidence>
<sequence>MRIHHRSSPTRHGAILVLVAVLLVVLIGFVGLAVDTGNITLAKTQLQNVADSAAVAAASQLLDRDELKGSPDQSTEIVAARSLAQSLATSNQAGGASIALDANNPNSTSGDIVVGYLANPMGDRSALVLNTGTPPVAFSPPLLFLPAVTSIPVPFVTPPTVNSTYKSANSVQITAHRDGQRNGALPLFFGGVNGFKNIGLTATATATYEDNIIGFRIDPNGPATSKLLPFAMDVNTYGAMAAGLSSLDLYRYDPTIAPTGNDYSARVKFADLSLGTLLSNTGSALSILLDPTRYTFNPTNLSNPLSVPLDPALAALLPGDRIKETLLIPLLVPDIILDPILALLGIKLEILNKLPILGNPVRIGNFGTIYIGNGNGSNADFVRQLQYGPNATDLASMGGSFKLGNDGTLTINGDAGLTATVKTLLGSIKGQPRIIPLYQKTTTPGGLSALLSAIVGQTPVTYTIVGFGGIVILDLLDIPDRLNLFGLGTGGLIGLKLLAQPEFVIDPTAIGGGAALSNGGKTTSRFIYRPLAISR</sequence>
<feature type="domain" description="Putative Flp pilus-assembly TadG-like N-terminal" evidence="2">
    <location>
        <begin position="13"/>
        <end position="59"/>
    </location>
</feature>
<dbReference type="STRING" id="886293.Sinac_6926"/>
<dbReference type="OrthoDB" id="244027at2"/>
<dbReference type="eggNOG" id="COG4655">
    <property type="taxonomic scope" value="Bacteria"/>
</dbReference>
<dbReference type="InterPro" id="IPR028087">
    <property type="entry name" value="Tad_N"/>
</dbReference>
<name>L0DNZ7_SINAD</name>
<proteinExistence type="predicted"/>
<dbReference type="RefSeq" id="WP_015250054.1">
    <property type="nucleotide sequence ID" value="NC_019892.1"/>
</dbReference>
<dbReference type="Pfam" id="PF13400">
    <property type="entry name" value="Tad"/>
    <property type="match status" value="1"/>
</dbReference>
<reference evidence="3 4" key="1">
    <citation type="submission" date="2012-02" db="EMBL/GenBank/DDBJ databases">
        <title>Complete sequence of chromosome of Singulisphaera acidiphila DSM 18658.</title>
        <authorList>
            <consortium name="US DOE Joint Genome Institute (JGI-PGF)"/>
            <person name="Lucas S."/>
            <person name="Copeland A."/>
            <person name="Lapidus A."/>
            <person name="Glavina del Rio T."/>
            <person name="Dalin E."/>
            <person name="Tice H."/>
            <person name="Bruce D."/>
            <person name="Goodwin L."/>
            <person name="Pitluck S."/>
            <person name="Peters L."/>
            <person name="Ovchinnikova G."/>
            <person name="Chertkov O."/>
            <person name="Kyrpides N."/>
            <person name="Mavromatis K."/>
            <person name="Ivanova N."/>
            <person name="Brettin T."/>
            <person name="Detter J.C."/>
            <person name="Han C."/>
            <person name="Larimer F."/>
            <person name="Land M."/>
            <person name="Hauser L."/>
            <person name="Markowitz V."/>
            <person name="Cheng J.-F."/>
            <person name="Hugenholtz P."/>
            <person name="Woyke T."/>
            <person name="Wu D."/>
            <person name="Tindall B."/>
            <person name="Pomrenke H."/>
            <person name="Brambilla E."/>
            <person name="Klenk H.-P."/>
            <person name="Eisen J.A."/>
        </authorList>
    </citation>
    <scope>NUCLEOTIDE SEQUENCE [LARGE SCALE GENOMIC DNA]</scope>
    <source>
        <strain evidence="4">ATCC BAA-1392 / DSM 18658 / VKM B-2454 / MOB10</strain>
    </source>
</reference>
<keyword evidence="1" id="KW-1133">Transmembrane helix</keyword>
<keyword evidence="4" id="KW-1185">Reference proteome</keyword>
<dbReference type="EMBL" id="CP003364">
    <property type="protein sequence ID" value="AGA30982.1"/>
    <property type="molecule type" value="Genomic_DNA"/>
</dbReference>
<keyword evidence="1" id="KW-0812">Transmembrane</keyword>